<protein>
    <submittedName>
        <fullName evidence="2">Uncharacterized protein</fullName>
    </submittedName>
</protein>
<dbReference type="Proteomes" id="UP000730481">
    <property type="component" value="Unassembled WGS sequence"/>
</dbReference>
<dbReference type="OrthoDB" id="5241264at2759"/>
<sequence>MKSQHRFELTVRQAPGEMAQLPSLLGTKRTRTGRLLLPSDSQCQGPECHQASPLSPRSEGLSSCEDSETTDEEERFEHFEEGNTSCTQVSQAQQMHLQQLLRERFGRWKDGVEYTAPPEDRLPPRKRFRVSQWESGLRIAEDEYVSDDELVVVSHPVCKSGFFHLACPFYTHEPEKHHQCLIKDDLYSIEAVIQHLFRNHSRPLYCPICRQTFDTLIDRDNHGLENSCERNSQKPLEGLTEGQKVRLIKSDKYYLGEIHRWRRIWSIAFPDSEQPVSPYLDRGVGLNISMVRDFWNVDGQHFAFGWLKRQGIHSDQDMACQKALEGLMDWVIANHNFSGVPSCDE</sequence>
<reference evidence="2" key="2">
    <citation type="submission" date="2020-02" db="EMBL/GenBank/DDBJ databases">
        <title>Identification and distribution of gene clusters putatively required for synthesis of sphingolipid metabolism inhibitors in phylogenetically diverse species of the filamentous fungus Fusarium.</title>
        <authorList>
            <person name="Kim H.-S."/>
            <person name="Busman M."/>
            <person name="Brown D.W."/>
            <person name="Divon H."/>
            <person name="Uhlig S."/>
            <person name="Proctor R.H."/>
        </authorList>
    </citation>
    <scope>NUCLEOTIDE SEQUENCE</scope>
    <source>
        <strain evidence="2">NRRL 25174</strain>
    </source>
</reference>
<feature type="region of interest" description="Disordered" evidence="1">
    <location>
        <begin position="38"/>
        <end position="70"/>
    </location>
</feature>
<name>A0A9P5AL18_9HYPO</name>
<gene>
    <name evidence="2" type="ORF">FBEOM_5375</name>
</gene>
<dbReference type="AlphaFoldDB" id="A0A9P5AL18"/>
<reference evidence="2" key="1">
    <citation type="journal article" date="2017" name="Mycologia">
        <title>Fusarium algeriense, sp. nov., a novel toxigenic crown rot pathogen of durum wheat from Algeria is nested in the Fusarium burgessii species complex.</title>
        <authorList>
            <person name="Laraba I."/>
            <person name="Keddad A."/>
            <person name="Boureghda H."/>
            <person name="Abdallah N."/>
            <person name="Vaughan M.M."/>
            <person name="Proctor R.H."/>
            <person name="Busman M."/>
            <person name="O'Donnell K."/>
        </authorList>
    </citation>
    <scope>NUCLEOTIDE SEQUENCE</scope>
    <source>
        <strain evidence="2">NRRL 25174</strain>
    </source>
</reference>
<proteinExistence type="predicted"/>
<dbReference type="PANTHER" id="PTHR38166">
    <property type="entry name" value="C2H2-TYPE DOMAIN-CONTAINING PROTEIN-RELATED"/>
    <property type="match status" value="1"/>
</dbReference>
<accession>A0A9P5AL18</accession>
<comment type="caution">
    <text evidence="2">The sequence shown here is derived from an EMBL/GenBank/DDBJ whole genome shotgun (WGS) entry which is preliminary data.</text>
</comment>
<organism evidence="2 3">
    <name type="scientific">Fusarium beomiforme</name>
    <dbReference type="NCBI Taxonomy" id="44412"/>
    <lineage>
        <taxon>Eukaryota</taxon>
        <taxon>Fungi</taxon>
        <taxon>Dikarya</taxon>
        <taxon>Ascomycota</taxon>
        <taxon>Pezizomycotina</taxon>
        <taxon>Sordariomycetes</taxon>
        <taxon>Hypocreomycetidae</taxon>
        <taxon>Hypocreales</taxon>
        <taxon>Nectriaceae</taxon>
        <taxon>Fusarium</taxon>
        <taxon>Fusarium burgessii species complex</taxon>
    </lineage>
</organism>
<keyword evidence="3" id="KW-1185">Reference proteome</keyword>
<evidence type="ECO:0000256" key="1">
    <source>
        <dbReference type="SAM" id="MobiDB-lite"/>
    </source>
</evidence>
<dbReference type="EMBL" id="PVQB02000230">
    <property type="protein sequence ID" value="KAF4340716.1"/>
    <property type="molecule type" value="Genomic_DNA"/>
</dbReference>
<evidence type="ECO:0000313" key="3">
    <source>
        <dbReference type="Proteomes" id="UP000730481"/>
    </source>
</evidence>
<dbReference type="PANTHER" id="PTHR38166:SF1">
    <property type="entry name" value="C2H2-TYPE DOMAIN-CONTAINING PROTEIN"/>
    <property type="match status" value="1"/>
</dbReference>
<evidence type="ECO:0000313" key="2">
    <source>
        <dbReference type="EMBL" id="KAF4340716.1"/>
    </source>
</evidence>